<comment type="similarity">
    <text evidence="1">Belongs to the glycosyltransferase 2 family.</text>
</comment>
<feature type="transmembrane region" description="Helical" evidence="4">
    <location>
        <begin position="309"/>
        <end position="326"/>
    </location>
</feature>
<feature type="domain" description="Glycosyltransferase 2-like" evidence="5">
    <location>
        <begin position="59"/>
        <end position="224"/>
    </location>
</feature>
<feature type="transmembrane region" description="Helical" evidence="4">
    <location>
        <begin position="363"/>
        <end position="382"/>
    </location>
</feature>
<accession>A0A090K244</accession>
<evidence type="ECO:0000256" key="3">
    <source>
        <dbReference type="ARBA" id="ARBA00022679"/>
    </source>
</evidence>
<dbReference type="Proteomes" id="UP000032427">
    <property type="component" value="Chromosome 2"/>
</dbReference>
<dbReference type="PANTHER" id="PTHR43630:SF1">
    <property type="entry name" value="POLY-BETA-1,6-N-ACETYL-D-GLUCOSAMINE SYNTHASE"/>
    <property type="match status" value="1"/>
</dbReference>
<name>A0A090K244_9GAMM</name>
<proteinExistence type="inferred from homology"/>
<dbReference type="SUPFAM" id="SSF53448">
    <property type="entry name" value="Nucleotide-diphospho-sugar transferases"/>
    <property type="match status" value="1"/>
</dbReference>
<evidence type="ECO:0000256" key="2">
    <source>
        <dbReference type="ARBA" id="ARBA00022676"/>
    </source>
</evidence>
<keyword evidence="4" id="KW-1133">Transmembrane helix</keyword>
<dbReference type="InterPro" id="IPR001173">
    <property type="entry name" value="Glyco_trans_2-like"/>
</dbReference>
<evidence type="ECO:0000256" key="1">
    <source>
        <dbReference type="ARBA" id="ARBA00006739"/>
    </source>
</evidence>
<dbReference type="PANTHER" id="PTHR43630">
    <property type="entry name" value="POLY-BETA-1,6-N-ACETYL-D-GLUCOSAMINE SYNTHASE"/>
    <property type="match status" value="1"/>
</dbReference>
<feature type="transmembrane region" description="Helical" evidence="4">
    <location>
        <begin position="332"/>
        <end position="351"/>
    </location>
</feature>
<dbReference type="GeneID" id="28543456"/>
<dbReference type="PATRIC" id="fig|80852.17.peg.4003"/>
<dbReference type="AlphaFoldDB" id="A0A090K244"/>
<dbReference type="CDD" id="cd06439">
    <property type="entry name" value="CESA_like_1"/>
    <property type="match status" value="1"/>
</dbReference>
<organism evidence="6 7">
    <name type="scientific">Aliivibrio wodanis</name>
    <dbReference type="NCBI Taxonomy" id="80852"/>
    <lineage>
        <taxon>Bacteria</taxon>
        <taxon>Pseudomonadati</taxon>
        <taxon>Pseudomonadota</taxon>
        <taxon>Gammaproteobacteria</taxon>
        <taxon>Vibrionales</taxon>
        <taxon>Vibrionaceae</taxon>
        <taxon>Aliivibrio</taxon>
    </lineage>
</organism>
<keyword evidence="4" id="KW-0472">Membrane</keyword>
<dbReference type="Pfam" id="PF00535">
    <property type="entry name" value="Glycos_transf_2"/>
    <property type="match status" value="1"/>
</dbReference>
<dbReference type="GO" id="GO:0016757">
    <property type="term" value="F:glycosyltransferase activity"/>
    <property type="evidence" value="ECO:0007669"/>
    <property type="project" value="UniProtKB-KW"/>
</dbReference>
<evidence type="ECO:0000313" key="6">
    <source>
        <dbReference type="EMBL" id="CED57813.1"/>
    </source>
</evidence>
<dbReference type="Gene3D" id="3.90.550.10">
    <property type="entry name" value="Spore Coat Polysaccharide Biosynthesis Protein SpsA, Chain A"/>
    <property type="match status" value="1"/>
</dbReference>
<feature type="transmembrane region" description="Helical" evidence="4">
    <location>
        <begin position="6"/>
        <end position="27"/>
    </location>
</feature>
<keyword evidence="4" id="KW-0812">Transmembrane</keyword>
<evidence type="ECO:0000256" key="4">
    <source>
        <dbReference type="SAM" id="Phobius"/>
    </source>
</evidence>
<dbReference type="InterPro" id="IPR029044">
    <property type="entry name" value="Nucleotide-diphossugar_trans"/>
</dbReference>
<protein>
    <submittedName>
        <fullName evidence="6">Membrane associated glycosyl transferase</fullName>
    </submittedName>
</protein>
<dbReference type="STRING" id="80852.AWOD_II_1198"/>
<keyword evidence="2" id="KW-0328">Glycosyltransferase</keyword>
<gene>
    <name evidence="6" type="ORF">AWOD_II_1198</name>
</gene>
<dbReference type="EMBL" id="LN554847">
    <property type="protein sequence ID" value="CED57813.1"/>
    <property type="molecule type" value="Genomic_DNA"/>
</dbReference>
<keyword evidence="3 6" id="KW-0808">Transferase</keyword>
<reference evidence="7" key="1">
    <citation type="submission" date="2014-09" db="EMBL/GenBank/DDBJ databases">
        <authorList>
            <person name="Hjerde E."/>
        </authorList>
    </citation>
    <scope>NUCLEOTIDE SEQUENCE [LARGE SCALE GENOMIC DNA]</scope>
    <source>
        <strain evidence="7">06/09/139</strain>
    </source>
</reference>
<dbReference type="OrthoDB" id="9766971at2"/>
<evidence type="ECO:0000313" key="7">
    <source>
        <dbReference type="Proteomes" id="UP000032427"/>
    </source>
</evidence>
<sequence length="394" mass="44744">MTLFLIIITSISIIAVIYHHALYPIILHIISTLSPQKETVFTHRKFYKSKKDRVLPSITIIIPAYNEEQWIADKIYNLSCLDYPSKKLTIIIACDGCTDNTLTIANNTIQEAMCSEVHIEVLSFEKNQGKVALLNQLIPQYHSDIIALSDVSALLSYDSLLISAKHFEDPSIGVVNPTYLLLTPNSEGEKRYWEYQTKIKQQEAILGDSLGSHGAFYLFRSELFTPLDKDTINDDFILPMKIIEQGYRAIYEPNICALELEPSLQDDDFSRRLRISAGNIQQLLRLFPLFNPKYRGTAFTFFSGKGLRVIMPYFMILAYIGSALLLSYPVFLISFIGQTVGYSLGILSFLFPSIFSNKYCQTIAYLIAGHLANFLGGLNYLFNKPTSPWTRIHK</sequence>
<dbReference type="HOGENOM" id="CLU_046109_0_0_6"/>
<keyword evidence="7" id="KW-1185">Reference proteome</keyword>
<evidence type="ECO:0000259" key="5">
    <source>
        <dbReference type="Pfam" id="PF00535"/>
    </source>
</evidence>
<dbReference type="KEGG" id="awd:AWOD_II_1198"/>